<feature type="compositionally biased region" description="Acidic residues" evidence="8">
    <location>
        <begin position="1122"/>
        <end position="1132"/>
    </location>
</feature>
<feature type="compositionally biased region" description="Low complexity" evidence="8">
    <location>
        <begin position="165"/>
        <end position="193"/>
    </location>
</feature>
<feature type="region of interest" description="Disordered" evidence="8">
    <location>
        <begin position="1113"/>
        <end position="1143"/>
    </location>
</feature>
<feature type="compositionally biased region" description="Polar residues" evidence="8">
    <location>
        <begin position="234"/>
        <end position="246"/>
    </location>
</feature>
<feature type="region of interest" description="Disordered" evidence="8">
    <location>
        <begin position="437"/>
        <end position="459"/>
    </location>
</feature>
<keyword evidence="3" id="KW-0677">Repeat</keyword>
<dbReference type="GO" id="GO:0044545">
    <property type="term" value="C:NSL complex"/>
    <property type="evidence" value="ECO:0007669"/>
    <property type="project" value="TreeGrafter"/>
</dbReference>
<feature type="region of interest" description="Disordered" evidence="8">
    <location>
        <begin position="993"/>
        <end position="1075"/>
    </location>
</feature>
<sequence>MEITATPAEEAAAIRSAKQLHVYKPGIIFVPGAKLQVQETIDNNWYDCKVVEVDWGELDILVHYLRWSDRFDEWLKMDSKRIRAVPATSVDECPFSVGEMVLALWSVDQRYYPATVMRVINPQQCEVKFRDDNISKILRCSQINKITGRMPPILPPPSAAPAAVAAAAAATSHETPTSAAPTSAPAASTPGTSKKSIFDVDICEEKRKPKRKAEFVEMFDSIRKRRSIQGPLATRSTRLLSETTPSPFVYHESSPSTTSTKTSTTRVTPSSTTSTPLTPTSAPVPRNSSASESTKTIASNATVDEVPGTVVIGDSDATSPVNATKEYPSPHSGLSNFGPSQLMCENPPQSLLPKVTRHRVLDDIDLTSSPDKISNVSPSILDPSNLVKGHKIANTTPKVSSTSSHAHPSVPATLKSKIPDQPDLQKKKIQAVEFETPNQEFSKQQTSLQPPSTTNTNSELAQSLLTPPVKMSVKKAKPSKTSVTPKPSLLANLSTTRRAPVADDCMLSWEKHGCNVVKENSFPGWRKQYSRRLPYTGLDSWDVAYFAPDGSVIRNKRDLSAYAENNTLPCLVASFDFTAAGVKDAMLEHMKVCSVGTAKVGVSRTIALPSTLVSPAPVNPVPLTPSMKTRSSGASHKKTGDSPAQNTAETPTQMRGFLWPKISSSVQPISVTNPPSSEQLDLSVKETTRSSEQVLRPKKKTPVLANDEISNEKSKRRTDVSPVTRPSSLTLAESSQDSASSSTSSAANSAAVVPSSAAVIPSSAAVIPSSAAVIPSSAAVIPSSAAVIPSSAAVVPSSAAVIPSSAAVVPSSTAAVSSSSLILDDEEHEMGVCSSDSDDDELDVLSPQSQPNKTIHGRIDSKSNTSSHNLASRASLPCRIKIEIPIAVGREVRGENSPLLESPVKRSPLVEAPASPLKARPAPPLRETNSPGVSVGEHVCVVKNCNKIFRNDNLLQMHIKHYHPESSYRLGSSAPNVADLAYARTVEGLLEADKRGAGDRRRKRHSLGAVPEGKRRRLEPSKDYNRRKSTAVVNVMDDSDSVDTDSVDLRRPDPAHNSDWTADQDSTTGDAASTANDNILLQTDSDEESDFVGFPSVPTGKKRSVLVSNKLQNMDTETVASADDDTSEAEATDDAHEDDKDDDEFGHRHIINCCCGSSEEDGLMLQCDVCMCWQHAQCYSIGKEAVPEKYVCSMCTNPVRVRSSHRFDHQIRNWLKDGTIPKFSFSSDDDGRSKRLEMAIQRGHELSACLLQQRRVLHALNVTLAIAKKPDHPKLVMWHKKWADPRPPGSIPSILPLLPSTFPLIPVTAFQSYLPQIPGTLFSHSTLPSSTSLTQDDAALIRDIIDMEPLMPADKILMQTNTVFEEVSSLMPNSSCIMDPAPLLNPSHQVSVPSHFEDMSLSLTSVPSAPVAASPFVSSEDVTVNNMTNFMQPQVQQLAVSLQSSLIVDSPFEGQDNMGPSGNENFLAPVFASSVTSSMLDTVSLVSSPLDLPSHLSNILQCTVASSGPYNVSTGITADLSMLPSSCTSSMSALQFQVSQCLPSVHSLVPLPFSNGTSMDTMAHVASSNNLANNSILKDLGATIDINSLPMVSEAIGPAITSNHSLSLSTQQVSSLATPITAATIVSVSSSILGVSTHTIATLPVTGLESNSLASMSDEVGAAAMSVPPESCPSLDATNETRADNSEKTAHCLREAENSEDSGTNNDHIENLILKSSKIFVGESKDGDEFASHVYDTEHGDDSCVQQNSHFRREDIDNTTIAHGSIETKATKEITVSGQHSDFSSAHLGSNANQDLNSGSETTGECSVDNKNDSNFDLQLSISTSEKSKESSLLVGNLNKDKPDVLPTEKNYNLDVLFPGDQTGTSISTQTPTNRDGAVSDQVMDFAQTTTTSILPDELTTNNENTSSSGEVGFAVPSESSMYKIEVVSVRNSISGHVQLQTSESQGSNTAATSFGDGVQESRLIESPTSVPETTTSTLDVPTSVPDASIFVSDAPTSAPEVSTSAPEANTFAPEAIISVPEATIFVPEANTSAPEATVSISEVNTSVPEASTSVLAANTSMLEANTSVLETTTSMPEASTSVPKATTFVSEATTSLSEATTSVSEATTSVSEATTSVSEATTSVSESTTSVSEATTSVSDHFRVGSNHFRVGSNHFRVGSNYFRVGSNYFRVGINHFRVGSNHFRVGGTHFRVGSNHFRVGSNHCRAGGNYFHAGSCHFPHGCSNVSFPEAERIEPVKCKLNLLSHVQAVQDTLERAYDAIEAEISKLEEEMGITDDLENDPATDASSRQLMQMVLADINVLERLALHSN</sequence>
<keyword evidence="4 7" id="KW-0863">Zinc-finger</keyword>
<dbReference type="PROSITE" id="PS50157">
    <property type="entry name" value="ZINC_FINGER_C2H2_2"/>
    <property type="match status" value="1"/>
</dbReference>
<dbReference type="InterPro" id="IPR013087">
    <property type="entry name" value="Znf_C2H2_type"/>
</dbReference>
<feature type="compositionally biased region" description="Polar residues" evidence="8">
    <location>
        <begin position="724"/>
        <end position="737"/>
    </location>
</feature>
<organism evidence="11 12">
    <name type="scientific">Hyalella azteca</name>
    <name type="common">Amphipod</name>
    <dbReference type="NCBI Taxonomy" id="294128"/>
    <lineage>
        <taxon>Eukaryota</taxon>
        <taxon>Metazoa</taxon>
        <taxon>Ecdysozoa</taxon>
        <taxon>Arthropoda</taxon>
        <taxon>Crustacea</taxon>
        <taxon>Multicrustacea</taxon>
        <taxon>Malacostraca</taxon>
        <taxon>Eumalacostraca</taxon>
        <taxon>Peracarida</taxon>
        <taxon>Amphipoda</taxon>
        <taxon>Senticaudata</taxon>
        <taxon>Talitrida</taxon>
        <taxon>Talitroidea</taxon>
        <taxon>Hyalellidae</taxon>
        <taxon>Hyalella</taxon>
    </lineage>
</organism>
<dbReference type="SMART" id="SM00249">
    <property type="entry name" value="PHD"/>
    <property type="match status" value="1"/>
</dbReference>
<dbReference type="SMART" id="SM00333">
    <property type="entry name" value="TUDOR"/>
    <property type="match status" value="2"/>
</dbReference>
<dbReference type="SUPFAM" id="SSF63748">
    <property type="entry name" value="Tudor/PWWP/MBT"/>
    <property type="match status" value="1"/>
</dbReference>
<feature type="region of interest" description="Disordered" evidence="8">
    <location>
        <begin position="1941"/>
        <end position="1982"/>
    </location>
</feature>
<dbReference type="SUPFAM" id="SSF54160">
    <property type="entry name" value="Chromo domain-like"/>
    <property type="match status" value="1"/>
</dbReference>
<feature type="region of interest" description="Disordered" evidence="8">
    <location>
        <begin position="1665"/>
        <end position="1689"/>
    </location>
</feature>
<evidence type="ECO:0000313" key="11">
    <source>
        <dbReference type="Proteomes" id="UP000694843"/>
    </source>
</evidence>
<dbReference type="Proteomes" id="UP000694843">
    <property type="component" value="Unplaced"/>
</dbReference>
<protein>
    <submittedName>
        <fullName evidence="12">Mucin-5AC</fullName>
    </submittedName>
</protein>
<feature type="compositionally biased region" description="Basic and acidic residues" evidence="8">
    <location>
        <begin position="710"/>
        <end position="719"/>
    </location>
</feature>
<dbReference type="OrthoDB" id="161570at2759"/>
<feature type="compositionally biased region" description="Low complexity" evidence="8">
    <location>
        <begin position="1966"/>
        <end position="1978"/>
    </location>
</feature>
<feature type="region of interest" description="Disordered" evidence="8">
    <location>
        <begin position="312"/>
        <end position="332"/>
    </location>
</feature>
<feature type="region of interest" description="Disordered" evidence="8">
    <location>
        <begin position="1776"/>
        <end position="1812"/>
    </location>
</feature>
<dbReference type="Pfam" id="PF01429">
    <property type="entry name" value="MBD"/>
    <property type="match status" value="1"/>
</dbReference>
<proteinExistence type="predicted"/>
<dbReference type="KEGG" id="hazt:108682223"/>
<dbReference type="InterPro" id="IPR041297">
    <property type="entry name" value="Crb2_Tudor"/>
</dbReference>
<gene>
    <name evidence="12" type="primary">LOC108682223</name>
</gene>
<dbReference type="GO" id="GO:0008270">
    <property type="term" value="F:zinc ion binding"/>
    <property type="evidence" value="ECO:0007669"/>
    <property type="project" value="UniProtKB-KW"/>
</dbReference>
<evidence type="ECO:0000313" key="12">
    <source>
        <dbReference type="RefSeq" id="XP_018026843.1"/>
    </source>
</evidence>
<dbReference type="SUPFAM" id="SSF54171">
    <property type="entry name" value="DNA-binding domain"/>
    <property type="match status" value="1"/>
</dbReference>
<evidence type="ECO:0000256" key="2">
    <source>
        <dbReference type="ARBA" id="ARBA00022723"/>
    </source>
</evidence>
<evidence type="ECO:0000256" key="7">
    <source>
        <dbReference type="PROSITE-ProRule" id="PRU00042"/>
    </source>
</evidence>
<keyword evidence="5" id="KW-0862">Zinc</keyword>
<dbReference type="InterPro" id="IPR043449">
    <property type="entry name" value="PHF20-like"/>
</dbReference>
<comment type="subcellular location">
    <subcellularLocation>
        <location evidence="1">Nucleus</location>
    </subcellularLocation>
</comment>
<feature type="region of interest" description="Disordered" evidence="8">
    <location>
        <begin position="394"/>
        <end position="425"/>
    </location>
</feature>
<evidence type="ECO:0000256" key="8">
    <source>
        <dbReference type="SAM" id="MobiDB-lite"/>
    </source>
</evidence>
<feature type="region of interest" description="Disordered" evidence="8">
    <location>
        <begin position="668"/>
        <end position="743"/>
    </location>
</feature>
<dbReference type="RefSeq" id="XP_018026843.1">
    <property type="nucleotide sequence ID" value="XM_018171354.1"/>
</dbReference>
<dbReference type="PANTHER" id="PTHR15856:SF51">
    <property type="entry name" value="MBD-R2"/>
    <property type="match status" value="1"/>
</dbReference>
<keyword evidence="11" id="KW-1185">Reference proteome</keyword>
<evidence type="ECO:0000256" key="5">
    <source>
        <dbReference type="ARBA" id="ARBA00022833"/>
    </source>
</evidence>
<dbReference type="GO" id="GO:0006357">
    <property type="term" value="P:regulation of transcription by RNA polymerase II"/>
    <property type="evidence" value="ECO:0007669"/>
    <property type="project" value="TreeGrafter"/>
</dbReference>
<feature type="compositionally biased region" description="Polar residues" evidence="8">
    <location>
        <begin position="668"/>
        <end position="680"/>
    </location>
</feature>
<dbReference type="InterPro" id="IPR001965">
    <property type="entry name" value="Znf_PHD"/>
</dbReference>
<evidence type="ECO:0000259" key="10">
    <source>
        <dbReference type="PROSITE" id="PS50982"/>
    </source>
</evidence>
<dbReference type="GO" id="GO:0003677">
    <property type="term" value="F:DNA binding"/>
    <property type="evidence" value="ECO:0007669"/>
    <property type="project" value="InterPro"/>
</dbReference>
<dbReference type="PROSITE" id="PS00028">
    <property type="entry name" value="ZINC_FINGER_C2H2_1"/>
    <property type="match status" value="1"/>
</dbReference>
<feature type="compositionally biased region" description="Low complexity" evidence="8">
    <location>
        <begin position="253"/>
        <end position="281"/>
    </location>
</feature>
<evidence type="ECO:0000256" key="4">
    <source>
        <dbReference type="ARBA" id="ARBA00022771"/>
    </source>
</evidence>
<feature type="domain" description="C2H2-type" evidence="9">
    <location>
        <begin position="938"/>
        <end position="963"/>
    </location>
</feature>
<feature type="domain" description="MBD" evidence="10">
    <location>
        <begin position="511"/>
        <end position="582"/>
    </location>
</feature>
<keyword evidence="2" id="KW-0479">Metal-binding</keyword>
<dbReference type="Pfam" id="PF20826">
    <property type="entry name" value="PHD_5"/>
    <property type="match status" value="1"/>
</dbReference>
<dbReference type="InterPro" id="IPR019786">
    <property type="entry name" value="Zinc_finger_PHD-type_CS"/>
</dbReference>
<dbReference type="Gene3D" id="3.30.40.10">
    <property type="entry name" value="Zinc/RING finger domain, C3HC4 (zinc finger)"/>
    <property type="match status" value="1"/>
</dbReference>
<dbReference type="InterPro" id="IPR001739">
    <property type="entry name" value="Methyl_CpG_DNA-bd"/>
</dbReference>
<dbReference type="PANTHER" id="PTHR15856">
    <property type="entry name" value="PHD FINGER PROTEIN 20-RELATED"/>
    <property type="match status" value="1"/>
</dbReference>
<dbReference type="CDD" id="cd20104">
    <property type="entry name" value="MBT_PHF20L1-like"/>
    <property type="match status" value="1"/>
</dbReference>
<dbReference type="InterPro" id="IPR016197">
    <property type="entry name" value="Chromo-like_dom_sf"/>
</dbReference>
<feature type="compositionally biased region" description="Polar residues" evidence="8">
    <location>
        <begin position="642"/>
        <end position="651"/>
    </location>
</feature>
<feature type="compositionally biased region" description="Polar residues" evidence="8">
    <location>
        <begin position="1058"/>
        <end position="1075"/>
    </location>
</feature>
<dbReference type="PROSITE" id="PS01359">
    <property type="entry name" value="ZF_PHD_1"/>
    <property type="match status" value="1"/>
</dbReference>
<feature type="region of interest" description="Disordered" evidence="8">
    <location>
        <begin position="233"/>
        <end position="297"/>
    </location>
</feature>
<feature type="compositionally biased region" description="Polar residues" evidence="8">
    <location>
        <begin position="286"/>
        <end position="297"/>
    </location>
</feature>
<dbReference type="InterPro" id="IPR002999">
    <property type="entry name" value="Tudor"/>
</dbReference>
<accession>A0A8B7PKY7</accession>
<feature type="region of interest" description="Disordered" evidence="8">
    <location>
        <begin position="911"/>
        <end position="930"/>
    </location>
</feature>
<dbReference type="Pfam" id="PF18115">
    <property type="entry name" value="Tudor_3"/>
    <property type="match status" value="1"/>
</dbReference>
<feature type="region of interest" description="Disordered" evidence="8">
    <location>
        <begin position="831"/>
        <end position="870"/>
    </location>
</feature>
<reference evidence="12" key="1">
    <citation type="submission" date="2025-08" db="UniProtKB">
        <authorList>
            <consortium name="RefSeq"/>
        </authorList>
    </citation>
    <scope>IDENTIFICATION</scope>
    <source>
        <tissue evidence="12">Whole organism</tissue>
    </source>
</reference>
<dbReference type="InterPro" id="IPR011011">
    <property type="entry name" value="Znf_FYVE_PHD"/>
</dbReference>
<evidence type="ECO:0000256" key="3">
    <source>
        <dbReference type="ARBA" id="ARBA00022737"/>
    </source>
</evidence>
<dbReference type="PROSITE" id="PS50982">
    <property type="entry name" value="MBD"/>
    <property type="match status" value="1"/>
</dbReference>
<evidence type="ECO:0000256" key="1">
    <source>
        <dbReference type="ARBA" id="ARBA00004123"/>
    </source>
</evidence>
<feature type="region of interest" description="Disordered" evidence="8">
    <location>
        <begin position="613"/>
        <end position="651"/>
    </location>
</feature>
<evidence type="ECO:0000259" key="9">
    <source>
        <dbReference type="PROSITE" id="PS50157"/>
    </source>
</evidence>
<dbReference type="GO" id="GO:0005634">
    <property type="term" value="C:nucleus"/>
    <property type="evidence" value="ECO:0007669"/>
    <property type="project" value="UniProtKB-SubCell"/>
</dbReference>
<feature type="compositionally biased region" description="Polar residues" evidence="8">
    <location>
        <begin position="394"/>
        <end position="406"/>
    </location>
</feature>
<feature type="compositionally biased region" description="Basic and acidic residues" evidence="8">
    <location>
        <begin position="1679"/>
        <end position="1689"/>
    </location>
</feature>
<feature type="region of interest" description="Disordered" evidence="8">
    <location>
        <begin position="165"/>
        <end position="194"/>
    </location>
</feature>
<evidence type="ECO:0000256" key="6">
    <source>
        <dbReference type="ARBA" id="ARBA00023242"/>
    </source>
</evidence>
<feature type="region of interest" description="Disordered" evidence="8">
    <location>
        <begin position="2095"/>
        <end position="2116"/>
    </location>
</feature>
<keyword evidence="6" id="KW-0539">Nucleus</keyword>
<dbReference type="Gene3D" id="3.30.890.10">
    <property type="entry name" value="Methyl-cpg-binding Protein 2, Chain A"/>
    <property type="match status" value="1"/>
</dbReference>
<dbReference type="SUPFAM" id="SSF57903">
    <property type="entry name" value="FYVE/PHD zinc finger"/>
    <property type="match status" value="1"/>
</dbReference>
<feature type="compositionally biased region" description="Basic and acidic residues" evidence="8">
    <location>
        <begin position="1047"/>
        <end position="1056"/>
    </location>
</feature>
<dbReference type="GeneID" id="108682223"/>
<feature type="compositionally biased region" description="Acidic residues" evidence="8">
    <location>
        <begin position="1037"/>
        <end position="1046"/>
    </location>
</feature>
<name>A0A8B7PKY7_HYAAZ</name>
<dbReference type="InterPro" id="IPR013083">
    <property type="entry name" value="Znf_RING/FYVE/PHD"/>
</dbReference>
<dbReference type="Gene3D" id="2.30.30.140">
    <property type="match status" value="2"/>
</dbReference>
<dbReference type="InterPro" id="IPR016177">
    <property type="entry name" value="DNA-bd_dom_sf"/>
</dbReference>
<feature type="compositionally biased region" description="Polar residues" evidence="8">
    <location>
        <begin position="1941"/>
        <end position="1953"/>
    </location>
</feature>
<feature type="compositionally biased region" description="Polar residues" evidence="8">
    <location>
        <begin position="1776"/>
        <end position="1805"/>
    </location>
</feature>